<dbReference type="OrthoDB" id="9785707at2"/>
<dbReference type="AlphaFoldDB" id="A0A1T4KMX4"/>
<dbReference type="Gene3D" id="3.40.50.450">
    <property type="match status" value="1"/>
</dbReference>
<dbReference type="GO" id="GO:0009294">
    <property type="term" value="P:DNA-mediated transformation"/>
    <property type="evidence" value="ECO:0007669"/>
    <property type="project" value="InterPro"/>
</dbReference>
<dbReference type="InterPro" id="IPR003488">
    <property type="entry name" value="DprA"/>
</dbReference>
<comment type="similarity">
    <text evidence="1">Belongs to the DprA/Smf family.</text>
</comment>
<dbReference type="InterPro" id="IPR057666">
    <property type="entry name" value="DrpA_SLOG"/>
</dbReference>
<dbReference type="SUPFAM" id="SSF102405">
    <property type="entry name" value="MCP/YpsA-like"/>
    <property type="match status" value="1"/>
</dbReference>
<keyword evidence="4" id="KW-1185">Reference proteome</keyword>
<name>A0A1T4KMX4_9LACT</name>
<evidence type="ECO:0000313" key="4">
    <source>
        <dbReference type="Proteomes" id="UP000189941"/>
    </source>
</evidence>
<dbReference type="PANTHER" id="PTHR43022">
    <property type="entry name" value="PROTEIN SMF"/>
    <property type="match status" value="1"/>
</dbReference>
<proteinExistence type="inferred from homology"/>
<organism evidence="3 4">
    <name type="scientific">Globicatella sulfidifaciens DSM 15739</name>
    <dbReference type="NCBI Taxonomy" id="1121925"/>
    <lineage>
        <taxon>Bacteria</taxon>
        <taxon>Bacillati</taxon>
        <taxon>Bacillota</taxon>
        <taxon>Bacilli</taxon>
        <taxon>Lactobacillales</taxon>
        <taxon>Aerococcaceae</taxon>
        <taxon>Globicatella</taxon>
    </lineage>
</organism>
<accession>A0A1T4KMX4</accession>
<evidence type="ECO:0000313" key="3">
    <source>
        <dbReference type="EMBL" id="SJZ43756.1"/>
    </source>
</evidence>
<dbReference type="Pfam" id="PF02481">
    <property type="entry name" value="DNA_processg_A"/>
    <property type="match status" value="1"/>
</dbReference>
<dbReference type="NCBIfam" id="TIGR00732">
    <property type="entry name" value="dprA"/>
    <property type="match status" value="1"/>
</dbReference>
<protein>
    <submittedName>
        <fullName evidence="3">DNA processing protein</fullName>
    </submittedName>
</protein>
<evidence type="ECO:0000259" key="2">
    <source>
        <dbReference type="Pfam" id="PF02481"/>
    </source>
</evidence>
<dbReference type="RefSeq" id="WP_078755581.1">
    <property type="nucleotide sequence ID" value="NZ_FUWO01000005.1"/>
</dbReference>
<dbReference type="PANTHER" id="PTHR43022:SF1">
    <property type="entry name" value="PROTEIN SMF"/>
    <property type="match status" value="1"/>
</dbReference>
<dbReference type="Proteomes" id="UP000189941">
    <property type="component" value="Unassembled WGS sequence"/>
</dbReference>
<sequence length="299" mass="33874">MDLSIKEQMIGLIYSGVNYRSQKCYLSYIFQEHLQQEVLSMKEIYQIIKMLRLSNQFTDQKVIDWQVAELAYFKQLAKSTIIFGEAHYPRLWYQLAQPPLLLFYQGDLSCLTRPLVSIVGSRLTTEYGRMMTESLVAAFAKEGWGVVSGLARGIDRIVHETSLAYHSKSTVALIASGLNRTYPSEHQQLQQTLAKNHLVISEYLPDSPPLKHHFIMRNRLIAGISPITCVMEAAQKSGSLITANYALQCNREVFALPGRVIDKQSQGCNQLIASGAYPILNVSETVADVRQLFKNQNYF</sequence>
<gene>
    <name evidence="3" type="ORF">SAMN02746011_00784</name>
</gene>
<dbReference type="EMBL" id="FUWO01000005">
    <property type="protein sequence ID" value="SJZ43756.1"/>
    <property type="molecule type" value="Genomic_DNA"/>
</dbReference>
<feature type="domain" description="Smf/DprA SLOG" evidence="2">
    <location>
        <begin position="80"/>
        <end position="288"/>
    </location>
</feature>
<evidence type="ECO:0000256" key="1">
    <source>
        <dbReference type="ARBA" id="ARBA00006525"/>
    </source>
</evidence>
<reference evidence="4" key="1">
    <citation type="submission" date="2017-02" db="EMBL/GenBank/DDBJ databases">
        <authorList>
            <person name="Varghese N."/>
            <person name="Submissions S."/>
        </authorList>
    </citation>
    <scope>NUCLEOTIDE SEQUENCE [LARGE SCALE GENOMIC DNA]</scope>
    <source>
        <strain evidence="4">DSM 15739</strain>
    </source>
</reference>
<dbReference type="STRING" id="1121925.SAMN02746011_00784"/>